<dbReference type="InterPro" id="IPR019787">
    <property type="entry name" value="Znf_PHD-finger"/>
</dbReference>
<reference evidence="10" key="2">
    <citation type="journal article" date="2013" name="G3 (Bethesda)">
        <title>Genomes of Ashbya fungi isolated from insects reveal four mating-type loci, numerous translocations, lack of transposons, and distinct gene duplications.</title>
        <authorList>
            <person name="Dietrich F.S."/>
            <person name="Voegeli S."/>
            <person name="Kuo S."/>
            <person name="Philippsen P."/>
        </authorList>
    </citation>
    <scope>GENOME REANNOTATION</scope>
    <source>
        <strain evidence="10">ATCC 10895 / CBS 109.51 / FGSC 9923 / NRRL Y-1056</strain>
    </source>
</reference>
<feature type="compositionally biased region" description="Basic and acidic residues" evidence="6">
    <location>
        <begin position="129"/>
        <end position="141"/>
    </location>
</feature>
<dbReference type="FunCoup" id="Q754J5">
    <property type="interactions" value="133"/>
</dbReference>
<feature type="compositionally biased region" description="Low complexity" evidence="6">
    <location>
        <begin position="39"/>
        <end position="53"/>
    </location>
</feature>
<dbReference type="InterPro" id="IPR013083">
    <property type="entry name" value="Znf_RING/FYVE/PHD"/>
</dbReference>
<keyword evidence="10" id="KW-1185">Reference proteome</keyword>
<accession>Q754J5</accession>
<dbReference type="Pfam" id="PF00856">
    <property type="entry name" value="SET"/>
    <property type="match status" value="1"/>
</dbReference>
<feature type="region of interest" description="Disordered" evidence="6">
    <location>
        <begin position="706"/>
        <end position="727"/>
    </location>
</feature>
<dbReference type="GeneID" id="4621866"/>
<keyword evidence="2 5" id="KW-0863">Zinc-finger</keyword>
<dbReference type="KEGG" id="ago:AGOS_AFR077W"/>
<evidence type="ECO:0000256" key="2">
    <source>
        <dbReference type="ARBA" id="ARBA00022771"/>
    </source>
</evidence>
<dbReference type="GO" id="GO:0034967">
    <property type="term" value="C:Set3 complex"/>
    <property type="evidence" value="ECO:0000318"/>
    <property type="project" value="GO_Central"/>
</dbReference>
<dbReference type="Gene3D" id="2.170.270.10">
    <property type="entry name" value="SET domain"/>
    <property type="match status" value="1"/>
</dbReference>
<dbReference type="InterPro" id="IPR001965">
    <property type="entry name" value="Znf_PHD"/>
</dbReference>
<dbReference type="eggNOG" id="KOG1844">
    <property type="taxonomic scope" value="Eukaryota"/>
</dbReference>
<evidence type="ECO:0000313" key="10">
    <source>
        <dbReference type="Proteomes" id="UP000000591"/>
    </source>
</evidence>
<dbReference type="GO" id="GO:0006325">
    <property type="term" value="P:chromatin organization"/>
    <property type="evidence" value="ECO:0007669"/>
    <property type="project" value="UniProtKB-KW"/>
</dbReference>
<dbReference type="OMA" id="WQHAICY"/>
<feature type="region of interest" description="Disordered" evidence="6">
    <location>
        <begin position="617"/>
        <end position="647"/>
    </location>
</feature>
<feature type="compositionally biased region" description="Polar residues" evidence="6">
    <location>
        <begin position="273"/>
        <end position="285"/>
    </location>
</feature>
<evidence type="ECO:0000256" key="1">
    <source>
        <dbReference type="ARBA" id="ARBA00022723"/>
    </source>
</evidence>
<feature type="region of interest" description="Disordered" evidence="6">
    <location>
        <begin position="232"/>
        <end position="287"/>
    </location>
</feature>
<dbReference type="InterPro" id="IPR019786">
    <property type="entry name" value="Zinc_finger_PHD-type_CS"/>
</dbReference>
<dbReference type="EMBL" id="AE016819">
    <property type="protein sequence ID" value="AAS53448.2"/>
    <property type="molecule type" value="Genomic_DNA"/>
</dbReference>
<dbReference type="PROSITE" id="PS50280">
    <property type="entry name" value="SET"/>
    <property type="match status" value="1"/>
</dbReference>
<name>Q754J5_EREGS</name>
<dbReference type="PROSITE" id="PS50016">
    <property type="entry name" value="ZF_PHD_2"/>
    <property type="match status" value="1"/>
</dbReference>
<dbReference type="InterPro" id="IPR046341">
    <property type="entry name" value="SET_dom_sf"/>
</dbReference>
<feature type="compositionally biased region" description="Basic and acidic residues" evidence="6">
    <location>
        <begin position="250"/>
        <end position="261"/>
    </location>
</feature>
<protein>
    <submittedName>
        <fullName evidence="9">AFR077Wp</fullName>
    </submittedName>
</protein>
<evidence type="ECO:0000313" key="9">
    <source>
        <dbReference type="EMBL" id="AAS53448.2"/>
    </source>
</evidence>
<evidence type="ECO:0000256" key="5">
    <source>
        <dbReference type="PROSITE-ProRule" id="PRU00146"/>
    </source>
</evidence>
<dbReference type="PANTHER" id="PTHR46462">
    <property type="entry name" value="UPSET, ISOFORM A"/>
    <property type="match status" value="1"/>
</dbReference>
<sequence>MRPSTNSDSAAYHPEEQSLLEDASTLLMFSKSNHGGGRATRAAGAEQQRQAAGSTREGSGEPPASADAPLKSPGPALVALLEPEPASAAGDSSRRHSRTSSTSSSASNKGKVAAAALAAAAEVPFPVKRTRDEAQRPDRQRQSSLSSVKPESRGSWSAREEWPVSDSYIVDPDEGIITCVCGYNDDDGFTIQCDHCYRWQHATCYGIEDESAAPDDFLCKVCSPRNIDVKAAKRKQQERIKNNRRRRRGASAEDKPVKEHSAGAIDTPASEGNDVSNTTPVSHSPSVAAAELSNKQPFMNAKEAYPAVYLPLDTYDIKDKYVVMFLDRHSDDDWVTPYNKRTFKPLPLEIRAYSEPSHSRVFHGFPKLGVYSQQPCAKDTLIAEFLGEVDFQRKYLEDPRNNYRLLGIPNPKVLFHPHWPIYIDARLCGNLTRYLRRSCYPNVELVTIKMPADDRQASDVKTNKSVKFVLKALRDLERGEELHIKWDWDLRHPIWRVINGAAVESIAEPEKYLLIHSVDTVLSICDCACGSNNRDCHLLKVKKFSQTLYRSVKSKMNNRYKLNEILQKGKVQNRRQTPILSSLAHEAITNSARAHEVLVKLNATKLNFLSSRGKGERNTSFMVTKPPSSLKPETVDSGHKPLNGNAKDAQPYKWRLLGKYLEQRASSVLSGSPIKLLSSPANYSETNITDLQALAIPVEVQISASAPKPAPSVDLPRPSSERSDTPVANVPTSVEATAHHVPVSVSPLAEAVSVGAVVNAVAGPAAANAGSGVQNSKKKLSFADYKKKVKPT</sequence>
<evidence type="ECO:0000256" key="4">
    <source>
        <dbReference type="ARBA" id="ARBA00022853"/>
    </source>
</evidence>
<dbReference type="SUPFAM" id="SSF82199">
    <property type="entry name" value="SET domain"/>
    <property type="match status" value="1"/>
</dbReference>
<dbReference type="Gene3D" id="3.30.40.10">
    <property type="entry name" value="Zinc/RING finger domain, C3HC4 (zinc finger)"/>
    <property type="match status" value="1"/>
</dbReference>
<proteinExistence type="predicted"/>
<reference evidence="9 10" key="1">
    <citation type="journal article" date="2004" name="Science">
        <title>The Ashbya gossypii genome as a tool for mapping the ancient Saccharomyces cerevisiae genome.</title>
        <authorList>
            <person name="Dietrich F.S."/>
            <person name="Voegeli S."/>
            <person name="Brachat S."/>
            <person name="Lerch A."/>
            <person name="Gates K."/>
            <person name="Steiner S."/>
            <person name="Mohr C."/>
            <person name="Pohlmann R."/>
            <person name="Luedi P."/>
            <person name="Choi S."/>
            <person name="Wing R.A."/>
            <person name="Flavier A."/>
            <person name="Gaffney T.D."/>
            <person name="Philippsen P."/>
        </authorList>
    </citation>
    <scope>NUCLEOTIDE SEQUENCE [LARGE SCALE GENOMIC DNA]</scope>
    <source>
        <strain evidence="10">ATCC 10895 / CBS 109.51 / FGSC 9923 / NRRL Y-1056</strain>
    </source>
</reference>
<evidence type="ECO:0000259" key="7">
    <source>
        <dbReference type="PROSITE" id="PS50016"/>
    </source>
</evidence>
<dbReference type="SMART" id="SM00249">
    <property type="entry name" value="PHD"/>
    <property type="match status" value="1"/>
</dbReference>
<keyword evidence="4" id="KW-0156">Chromatin regulator</keyword>
<keyword evidence="3" id="KW-0862">Zinc</keyword>
<dbReference type="InterPro" id="IPR011011">
    <property type="entry name" value="Znf_FYVE_PHD"/>
</dbReference>
<dbReference type="Proteomes" id="UP000000591">
    <property type="component" value="Chromosome VI"/>
</dbReference>
<dbReference type="RefSeq" id="NP_985624.2">
    <property type="nucleotide sequence ID" value="NM_210978.2"/>
</dbReference>
<dbReference type="SMART" id="SM00317">
    <property type="entry name" value="SET"/>
    <property type="match status" value="1"/>
</dbReference>
<feature type="compositionally biased region" description="Low complexity" evidence="6">
    <location>
        <begin position="99"/>
        <end position="111"/>
    </location>
</feature>
<feature type="domain" description="PHD-type" evidence="7">
    <location>
        <begin position="176"/>
        <end position="225"/>
    </location>
</feature>
<feature type="region of interest" description="Disordered" evidence="6">
    <location>
        <begin position="1"/>
        <end position="111"/>
    </location>
</feature>
<dbReference type="SUPFAM" id="SSF57903">
    <property type="entry name" value="FYVE/PHD zinc finger"/>
    <property type="match status" value="1"/>
</dbReference>
<evidence type="ECO:0000259" key="8">
    <source>
        <dbReference type="PROSITE" id="PS50280"/>
    </source>
</evidence>
<feature type="region of interest" description="Disordered" evidence="6">
    <location>
        <begin position="126"/>
        <end position="160"/>
    </location>
</feature>
<dbReference type="Pfam" id="PF20826">
    <property type="entry name" value="PHD_5"/>
    <property type="match status" value="1"/>
</dbReference>
<evidence type="ECO:0000256" key="3">
    <source>
        <dbReference type="ARBA" id="ARBA00022833"/>
    </source>
</evidence>
<gene>
    <name evidence="9" type="ORF">AGOS_AFR077W</name>
</gene>
<dbReference type="HOGENOM" id="CLU_017047_0_0_1"/>
<dbReference type="CDD" id="cd15550">
    <property type="entry name" value="PHD_MLL5"/>
    <property type="match status" value="1"/>
</dbReference>
<dbReference type="PANTHER" id="PTHR46462:SF3">
    <property type="entry name" value="UPSET, ISOFORM A"/>
    <property type="match status" value="1"/>
</dbReference>
<dbReference type="AlphaFoldDB" id="Q754J5"/>
<dbReference type="PROSITE" id="PS01359">
    <property type="entry name" value="ZF_PHD_1"/>
    <property type="match status" value="1"/>
</dbReference>
<keyword evidence="1" id="KW-0479">Metal-binding</keyword>
<feature type="compositionally biased region" description="Basic and acidic residues" evidence="6">
    <location>
        <begin position="232"/>
        <end position="241"/>
    </location>
</feature>
<dbReference type="InterPro" id="IPR001214">
    <property type="entry name" value="SET_dom"/>
</dbReference>
<dbReference type="OrthoDB" id="20872at2759"/>
<dbReference type="GO" id="GO:0006355">
    <property type="term" value="P:regulation of DNA-templated transcription"/>
    <property type="evidence" value="ECO:0000318"/>
    <property type="project" value="GO_Central"/>
</dbReference>
<dbReference type="GO" id="GO:0070210">
    <property type="term" value="C:Rpd3L-Expanded complex"/>
    <property type="evidence" value="ECO:0000318"/>
    <property type="project" value="GO_Central"/>
</dbReference>
<organism evidence="9 10">
    <name type="scientific">Eremothecium gossypii (strain ATCC 10895 / CBS 109.51 / FGSC 9923 / NRRL Y-1056)</name>
    <name type="common">Yeast</name>
    <name type="synonym">Ashbya gossypii</name>
    <dbReference type="NCBI Taxonomy" id="284811"/>
    <lineage>
        <taxon>Eukaryota</taxon>
        <taxon>Fungi</taxon>
        <taxon>Dikarya</taxon>
        <taxon>Ascomycota</taxon>
        <taxon>Saccharomycotina</taxon>
        <taxon>Saccharomycetes</taxon>
        <taxon>Saccharomycetales</taxon>
        <taxon>Saccharomycetaceae</taxon>
        <taxon>Eremothecium</taxon>
    </lineage>
</organism>
<feature type="domain" description="SET" evidence="8">
    <location>
        <begin position="346"/>
        <end position="487"/>
    </location>
</feature>
<dbReference type="GO" id="GO:0008270">
    <property type="term" value="F:zinc ion binding"/>
    <property type="evidence" value="ECO:0007669"/>
    <property type="project" value="UniProtKB-KW"/>
</dbReference>
<dbReference type="STRING" id="284811.Q754J5"/>
<evidence type="ECO:0000256" key="6">
    <source>
        <dbReference type="SAM" id="MobiDB-lite"/>
    </source>
</evidence>
<dbReference type="InParanoid" id="Q754J5"/>